<evidence type="ECO:0000313" key="2">
    <source>
        <dbReference type="Proteomes" id="UP000095380"/>
    </source>
</evidence>
<organism evidence="1 2">
    <name type="scientific">Dorea longicatena</name>
    <dbReference type="NCBI Taxonomy" id="88431"/>
    <lineage>
        <taxon>Bacteria</taxon>
        <taxon>Bacillati</taxon>
        <taxon>Bacillota</taxon>
        <taxon>Clostridia</taxon>
        <taxon>Lachnospirales</taxon>
        <taxon>Lachnospiraceae</taxon>
        <taxon>Dorea</taxon>
    </lineage>
</organism>
<sequence length="54" mass="6163">MKSTAGLFIRILGEENYAKEVENIRFSCIAECKKAGYCVAQYPELFRGGNRCRK</sequence>
<dbReference type="AlphaFoldDB" id="A0A174DD12"/>
<evidence type="ECO:0000313" key="1">
    <source>
        <dbReference type="EMBL" id="CUO23552.1"/>
    </source>
</evidence>
<reference evidence="1 2" key="1">
    <citation type="submission" date="2015-09" db="EMBL/GenBank/DDBJ databases">
        <authorList>
            <consortium name="Pathogen Informatics"/>
        </authorList>
    </citation>
    <scope>NUCLEOTIDE SEQUENCE [LARGE SCALE GENOMIC DNA]</scope>
    <source>
        <strain evidence="1 2">2789STDY5608851</strain>
    </source>
</reference>
<proteinExistence type="predicted"/>
<protein>
    <submittedName>
        <fullName evidence="1">Uncharacterized protein</fullName>
    </submittedName>
</protein>
<gene>
    <name evidence="1" type="ORF">ERS852408_01738</name>
</gene>
<accession>A0A174DD12</accession>
<name>A0A174DD12_9FIRM</name>
<dbReference type="Proteomes" id="UP000095380">
    <property type="component" value="Unassembled WGS sequence"/>
</dbReference>
<dbReference type="EMBL" id="CYYM01000009">
    <property type="protein sequence ID" value="CUO23552.1"/>
    <property type="molecule type" value="Genomic_DNA"/>
</dbReference>